<dbReference type="InterPro" id="IPR000620">
    <property type="entry name" value="EamA_dom"/>
</dbReference>
<sequence>MSFSLPAATAADNRRGIIAMVTAMACFMTNDTLVKIVAEDLPSGEIIAIRNGFAIVLVIGWMAASGLLAQARSILSPLVLSRAVLEAIVAFLFITALPSMPIADITAIFLLTPLLITAVSGPIFKEHVGWRRWSAVVAGFVGMLLVVKPGGEGFVAGSATALALISVLFCTVRDIVTRFIPPRIPTMVVTLSTCSAVGLFAAAMIPFQGWAPATLTHVLYLFAASIVLVIGNFAMIQSFRGVEVSLISPFRYSVMVWGILSSITVFGVWPDGASWMGIGLIVGAGLYTLHRERVRQRIRTPEQEAANAPP</sequence>
<feature type="transmembrane region" description="Helical" evidence="1">
    <location>
        <begin position="105"/>
        <end position="123"/>
    </location>
</feature>
<evidence type="ECO:0000259" key="2">
    <source>
        <dbReference type="Pfam" id="PF00892"/>
    </source>
</evidence>
<organism evidence="3 4">
    <name type="scientific">Phreatobacter aquaticus</name>
    <dbReference type="NCBI Taxonomy" id="2570229"/>
    <lineage>
        <taxon>Bacteria</taxon>
        <taxon>Pseudomonadati</taxon>
        <taxon>Pseudomonadota</taxon>
        <taxon>Alphaproteobacteria</taxon>
        <taxon>Hyphomicrobiales</taxon>
        <taxon>Phreatobacteraceae</taxon>
        <taxon>Phreatobacter</taxon>
    </lineage>
</organism>
<dbReference type="OrthoDB" id="7818056at2"/>
<name>A0A4D7QMQ3_9HYPH</name>
<dbReference type="Pfam" id="PF00892">
    <property type="entry name" value="EamA"/>
    <property type="match status" value="1"/>
</dbReference>
<keyword evidence="1" id="KW-1133">Transmembrane helix</keyword>
<dbReference type="AlphaFoldDB" id="A0A4D7QMQ3"/>
<feature type="transmembrane region" description="Helical" evidence="1">
    <location>
        <begin position="80"/>
        <end position="99"/>
    </location>
</feature>
<feature type="transmembrane region" description="Helical" evidence="1">
    <location>
        <begin position="153"/>
        <end position="172"/>
    </location>
</feature>
<feature type="transmembrane region" description="Helical" evidence="1">
    <location>
        <begin position="248"/>
        <end position="266"/>
    </location>
</feature>
<protein>
    <submittedName>
        <fullName evidence="3">DMT family transporter</fullName>
    </submittedName>
</protein>
<accession>A0A4D7QMQ3</accession>
<proteinExistence type="predicted"/>
<dbReference type="RefSeq" id="WP_137100107.1">
    <property type="nucleotide sequence ID" value="NZ_CP039865.1"/>
</dbReference>
<feature type="domain" description="EamA" evidence="2">
    <location>
        <begin position="15"/>
        <end position="147"/>
    </location>
</feature>
<feature type="transmembrane region" description="Helical" evidence="1">
    <location>
        <begin position="272"/>
        <end position="289"/>
    </location>
</feature>
<gene>
    <name evidence="3" type="ORF">E8L99_13935</name>
</gene>
<keyword evidence="4" id="KW-1185">Reference proteome</keyword>
<keyword evidence="1" id="KW-0812">Transmembrane</keyword>
<feature type="transmembrane region" description="Helical" evidence="1">
    <location>
        <begin position="130"/>
        <end position="147"/>
    </location>
</feature>
<evidence type="ECO:0000313" key="3">
    <source>
        <dbReference type="EMBL" id="QCK86776.1"/>
    </source>
</evidence>
<feature type="transmembrane region" description="Helical" evidence="1">
    <location>
        <begin position="217"/>
        <end position="236"/>
    </location>
</feature>
<dbReference type="SUPFAM" id="SSF103481">
    <property type="entry name" value="Multidrug resistance efflux transporter EmrE"/>
    <property type="match status" value="2"/>
</dbReference>
<feature type="transmembrane region" description="Helical" evidence="1">
    <location>
        <begin position="184"/>
        <end position="205"/>
    </location>
</feature>
<evidence type="ECO:0000313" key="4">
    <source>
        <dbReference type="Proteomes" id="UP000298588"/>
    </source>
</evidence>
<feature type="transmembrane region" description="Helical" evidence="1">
    <location>
        <begin position="47"/>
        <end position="68"/>
    </location>
</feature>
<reference evidence="3 4" key="1">
    <citation type="submission" date="2019-04" db="EMBL/GenBank/DDBJ databases">
        <title>Phreatobacter aquaticus sp. nov.</title>
        <authorList>
            <person name="Choi A."/>
            <person name="Baek K."/>
        </authorList>
    </citation>
    <scope>NUCLEOTIDE SEQUENCE [LARGE SCALE GENOMIC DNA]</scope>
    <source>
        <strain evidence="3 4">NMCR1094</strain>
    </source>
</reference>
<dbReference type="KEGG" id="paqt:E8L99_13935"/>
<dbReference type="PANTHER" id="PTHR22911:SF135">
    <property type="entry name" value="BLR4310 PROTEIN"/>
    <property type="match status" value="1"/>
</dbReference>
<evidence type="ECO:0000256" key="1">
    <source>
        <dbReference type="SAM" id="Phobius"/>
    </source>
</evidence>
<dbReference type="PANTHER" id="PTHR22911">
    <property type="entry name" value="ACYL-MALONYL CONDENSING ENZYME-RELATED"/>
    <property type="match status" value="1"/>
</dbReference>
<dbReference type="GO" id="GO:0016020">
    <property type="term" value="C:membrane"/>
    <property type="evidence" value="ECO:0007669"/>
    <property type="project" value="InterPro"/>
</dbReference>
<dbReference type="EMBL" id="CP039865">
    <property type="protein sequence ID" value="QCK86776.1"/>
    <property type="molecule type" value="Genomic_DNA"/>
</dbReference>
<dbReference type="Proteomes" id="UP000298588">
    <property type="component" value="Chromosome"/>
</dbReference>
<dbReference type="InterPro" id="IPR037185">
    <property type="entry name" value="EmrE-like"/>
</dbReference>
<keyword evidence="1" id="KW-0472">Membrane</keyword>